<keyword evidence="9" id="KW-1185">Reference proteome</keyword>
<dbReference type="InterPro" id="IPR050307">
    <property type="entry name" value="Sterol_Desaturase_Related"/>
</dbReference>
<sequence length="370" mass="42234">MCPRGSNRSVELGALVAPQPPSPSEAEGPAPIATLPAPRRIAANGIFSALECRQEHEKRVDHDQRRWKRGVSRRRSDRLGRDPVQQSLVNLLPPATLAAILAFWGLAPAAWVEAPWSLPAVAVGTVVFVQCLEFVFERHAGWRMNWREFATDLFYFGFFFFVIGWLSDTLINSPLRELKEAWGIGTPWLAELPYLLQALIALFLFELGQYWMHRAMHNWTPLWLTHAPHHHLTQLNAMKGYIGNPIELFLISIGVIALLDINLDALFASITVGSAIAIYAHANVRADPPIWYGFFFTTIRNHSLHHTATSYEDTRCNYGNSVIFWDRLFGTYKEGESAIVGQDDRKRLSIREQWLFPLRPWLERRKAVRD</sequence>
<evidence type="ECO:0000256" key="2">
    <source>
        <dbReference type="ARBA" id="ARBA00022692"/>
    </source>
</evidence>
<proteinExistence type="predicted"/>
<evidence type="ECO:0000313" key="9">
    <source>
        <dbReference type="Proteomes" id="UP000589292"/>
    </source>
</evidence>
<evidence type="ECO:0000256" key="1">
    <source>
        <dbReference type="ARBA" id="ARBA00004370"/>
    </source>
</evidence>
<evidence type="ECO:0000256" key="6">
    <source>
        <dbReference type="SAM" id="Phobius"/>
    </source>
</evidence>
<feature type="domain" description="Fatty acid hydroxylase" evidence="7">
    <location>
        <begin position="199"/>
        <end position="331"/>
    </location>
</feature>
<comment type="subcellular location">
    <subcellularLocation>
        <location evidence="1">Membrane</location>
    </subcellularLocation>
</comment>
<feature type="region of interest" description="Disordered" evidence="5">
    <location>
        <begin position="1"/>
        <end position="32"/>
    </location>
</feature>
<feature type="transmembrane region" description="Helical" evidence="6">
    <location>
        <begin position="116"/>
        <end position="136"/>
    </location>
</feature>
<dbReference type="AlphaFoldDB" id="A0A7V8U8U0"/>
<evidence type="ECO:0000256" key="5">
    <source>
        <dbReference type="SAM" id="MobiDB-lite"/>
    </source>
</evidence>
<evidence type="ECO:0000313" key="8">
    <source>
        <dbReference type="EMBL" id="MBA1374393.1"/>
    </source>
</evidence>
<feature type="transmembrane region" description="Helical" evidence="6">
    <location>
        <begin position="148"/>
        <end position="167"/>
    </location>
</feature>
<protein>
    <submittedName>
        <fullName evidence="8">Sterol desaturase family protein</fullName>
    </submittedName>
</protein>
<evidence type="ECO:0000259" key="7">
    <source>
        <dbReference type="Pfam" id="PF04116"/>
    </source>
</evidence>
<evidence type="ECO:0000256" key="3">
    <source>
        <dbReference type="ARBA" id="ARBA00022989"/>
    </source>
</evidence>
<keyword evidence="4 6" id="KW-0472">Membrane</keyword>
<evidence type="ECO:0000256" key="4">
    <source>
        <dbReference type="ARBA" id="ARBA00023136"/>
    </source>
</evidence>
<comment type="caution">
    <text evidence="8">The sequence shown here is derived from an EMBL/GenBank/DDBJ whole genome shotgun (WGS) entry which is preliminary data.</text>
</comment>
<dbReference type="Pfam" id="PF04116">
    <property type="entry name" value="FA_hydroxylase"/>
    <property type="match status" value="1"/>
</dbReference>
<dbReference type="GO" id="GO:0008610">
    <property type="term" value="P:lipid biosynthetic process"/>
    <property type="evidence" value="ECO:0007669"/>
    <property type="project" value="InterPro"/>
</dbReference>
<accession>A0A7V8U8U0</accession>
<keyword evidence="3 6" id="KW-1133">Transmembrane helix</keyword>
<dbReference type="GO" id="GO:0005506">
    <property type="term" value="F:iron ion binding"/>
    <property type="evidence" value="ECO:0007669"/>
    <property type="project" value="InterPro"/>
</dbReference>
<keyword evidence="2 6" id="KW-0812">Transmembrane</keyword>
<gene>
    <name evidence="8" type="ORF">FG486_08585</name>
</gene>
<dbReference type="Proteomes" id="UP000589292">
    <property type="component" value="Unassembled WGS sequence"/>
</dbReference>
<feature type="transmembrane region" description="Helical" evidence="6">
    <location>
        <begin position="241"/>
        <end position="259"/>
    </location>
</feature>
<feature type="transmembrane region" description="Helical" evidence="6">
    <location>
        <begin position="88"/>
        <end position="110"/>
    </location>
</feature>
<dbReference type="EMBL" id="VDES01000002">
    <property type="protein sequence ID" value="MBA1374393.1"/>
    <property type="molecule type" value="Genomic_DNA"/>
</dbReference>
<organism evidence="8 9">
    <name type="scientific">Sphingomonas ursincola</name>
    <dbReference type="NCBI Taxonomy" id="56361"/>
    <lineage>
        <taxon>Bacteria</taxon>
        <taxon>Pseudomonadati</taxon>
        <taxon>Pseudomonadota</taxon>
        <taxon>Alphaproteobacteria</taxon>
        <taxon>Sphingomonadales</taxon>
        <taxon>Sphingomonadaceae</taxon>
        <taxon>Sphingomonas</taxon>
    </lineage>
</organism>
<dbReference type="PANTHER" id="PTHR11863">
    <property type="entry name" value="STEROL DESATURASE"/>
    <property type="match status" value="1"/>
</dbReference>
<name>A0A7V8U8U0_9SPHN</name>
<dbReference type="InterPro" id="IPR006694">
    <property type="entry name" value="Fatty_acid_hydroxylase"/>
</dbReference>
<dbReference type="GO" id="GO:0016020">
    <property type="term" value="C:membrane"/>
    <property type="evidence" value="ECO:0007669"/>
    <property type="project" value="UniProtKB-SubCell"/>
</dbReference>
<dbReference type="GO" id="GO:0016491">
    <property type="term" value="F:oxidoreductase activity"/>
    <property type="evidence" value="ECO:0007669"/>
    <property type="project" value="InterPro"/>
</dbReference>
<feature type="transmembrane region" description="Helical" evidence="6">
    <location>
        <begin position="187"/>
        <end position="207"/>
    </location>
</feature>
<reference evidence="8 9" key="1">
    <citation type="journal article" date="1994" name="Int. J. Syst. Bacteriol.">
        <title>Phylogenetic positions of novel aerobic, bacteriochlorophyll a-containing bacteria and description of Roseococcus thiosulfatophilus gen. nov., sp. nov., Erythromicrobium ramosum gen. nov., sp. nov., and Erythrobacter litoralis sp. nov.</title>
        <authorList>
            <person name="Yurkov V."/>
            <person name="Stackebrandt E."/>
            <person name="Holmes A."/>
            <person name="Fuerst J.A."/>
            <person name="Hugenholtz P."/>
            <person name="Golecki J."/>
            <person name="Gad'on N."/>
            <person name="Gorlenko V.M."/>
            <person name="Kompantseva E.I."/>
            <person name="Drews G."/>
        </authorList>
    </citation>
    <scope>NUCLEOTIDE SEQUENCE [LARGE SCALE GENOMIC DNA]</scope>
    <source>
        <strain evidence="8 9">KR-99</strain>
    </source>
</reference>